<evidence type="ECO:0000256" key="5">
    <source>
        <dbReference type="ARBA" id="ARBA00022801"/>
    </source>
</evidence>
<evidence type="ECO:0000256" key="2">
    <source>
        <dbReference type="ARBA" id="ARBA00012736"/>
    </source>
</evidence>
<dbReference type="SMART" id="SM00710">
    <property type="entry name" value="PbH1"/>
    <property type="match status" value="5"/>
</dbReference>
<dbReference type="AlphaFoldDB" id="A0A8H3CUC1"/>
<dbReference type="PROSITE" id="PS00502">
    <property type="entry name" value="POLYGALACTURONASE"/>
    <property type="match status" value="1"/>
</dbReference>
<dbReference type="GO" id="GO:0005576">
    <property type="term" value="C:extracellular region"/>
    <property type="evidence" value="ECO:0007669"/>
    <property type="project" value="TreeGrafter"/>
</dbReference>
<comment type="catalytic activity">
    <reaction evidence="9">
        <text>(1,4-alpha-D-galacturonosyl)n+m + H2O = (1,4-alpha-D-galacturonosyl)n + (1,4-alpha-D-galacturonosyl)m.</text>
        <dbReference type="EC" id="3.2.1.15"/>
    </reaction>
</comment>
<keyword evidence="6" id="KW-1015">Disulfide bond</keyword>
<evidence type="ECO:0000256" key="8">
    <source>
        <dbReference type="ARBA" id="ARBA00023316"/>
    </source>
</evidence>
<protein>
    <recommendedName>
        <fullName evidence="2">endo-polygalacturonase</fullName>
        <ecNumber evidence="2">3.2.1.15</ecNumber>
    </recommendedName>
</protein>
<evidence type="ECO:0000256" key="12">
    <source>
        <dbReference type="SAM" id="SignalP"/>
    </source>
</evidence>
<dbReference type="InterPro" id="IPR011050">
    <property type="entry name" value="Pectin_lyase_fold/virulence"/>
</dbReference>
<evidence type="ECO:0000256" key="1">
    <source>
        <dbReference type="ARBA" id="ARBA00008834"/>
    </source>
</evidence>
<dbReference type="GO" id="GO:0071555">
    <property type="term" value="P:cell wall organization"/>
    <property type="evidence" value="ECO:0007669"/>
    <property type="project" value="UniProtKB-KW"/>
</dbReference>
<evidence type="ECO:0000256" key="7">
    <source>
        <dbReference type="ARBA" id="ARBA00023295"/>
    </source>
</evidence>
<feature type="signal peptide" evidence="12">
    <location>
        <begin position="1"/>
        <end position="17"/>
    </location>
</feature>
<dbReference type="GO" id="GO:0004650">
    <property type="term" value="F:polygalacturonase activity"/>
    <property type="evidence" value="ECO:0007669"/>
    <property type="project" value="UniProtKB-EC"/>
</dbReference>
<name>A0A8H3CUC1_9AGAM</name>
<dbReference type="InterPro" id="IPR006626">
    <property type="entry name" value="PbH1"/>
</dbReference>
<dbReference type="GO" id="GO:0045490">
    <property type="term" value="P:pectin catabolic process"/>
    <property type="evidence" value="ECO:0007669"/>
    <property type="project" value="TreeGrafter"/>
</dbReference>
<evidence type="ECO:0000256" key="9">
    <source>
        <dbReference type="ARBA" id="ARBA00034074"/>
    </source>
</evidence>
<dbReference type="InterPro" id="IPR050434">
    <property type="entry name" value="Glycosyl_hydrlase_28"/>
</dbReference>
<feature type="chain" id="PRO_5034238574" description="endo-polygalacturonase" evidence="12">
    <location>
        <begin position="18"/>
        <end position="399"/>
    </location>
</feature>
<organism evidence="13 14">
    <name type="scientific">Rhizoctonia solani</name>
    <dbReference type="NCBI Taxonomy" id="456999"/>
    <lineage>
        <taxon>Eukaryota</taxon>
        <taxon>Fungi</taxon>
        <taxon>Dikarya</taxon>
        <taxon>Basidiomycota</taxon>
        <taxon>Agaricomycotina</taxon>
        <taxon>Agaricomycetes</taxon>
        <taxon>Cantharellales</taxon>
        <taxon>Ceratobasidiaceae</taxon>
        <taxon>Rhizoctonia</taxon>
    </lineage>
</organism>
<evidence type="ECO:0000313" key="13">
    <source>
        <dbReference type="EMBL" id="CAE6493638.1"/>
    </source>
</evidence>
<evidence type="ECO:0000256" key="4">
    <source>
        <dbReference type="ARBA" id="ARBA00022737"/>
    </source>
</evidence>
<comment type="similarity">
    <text evidence="1 11">Belongs to the glycosyl hydrolase 28 family.</text>
</comment>
<comment type="caution">
    <text evidence="13">The sequence shown here is derived from an EMBL/GenBank/DDBJ whole genome shotgun (WGS) entry which is preliminary data.</text>
</comment>
<dbReference type="PANTHER" id="PTHR31884">
    <property type="entry name" value="POLYGALACTURONASE"/>
    <property type="match status" value="1"/>
</dbReference>
<dbReference type="EMBL" id="CAJMWR010004297">
    <property type="protein sequence ID" value="CAE6493638.1"/>
    <property type="molecule type" value="Genomic_DNA"/>
</dbReference>
<dbReference type="PANTHER" id="PTHR31884:SF1">
    <property type="entry name" value="POLYGALACTURONASE"/>
    <property type="match status" value="1"/>
</dbReference>
<proteinExistence type="inferred from homology"/>
<sequence length="399" mass="41255">MRFSLALATLPVALVAAVPTGKRCTGTISSLNDVAAAQKCTTININAFTVPAGKTFAISALDGTTVNMLGDVKFGVANWAGPLFSITGNNLVFNGNGHTFDGQGPSYWDGQGGNGGVTKPHPMMKIKMSGTYSNVKVLNSPAHVYSVSNPAKLVMSKLTIDNSAGDKPNSKSGGKAAGHNTDGFDVSTTDLTIEDSTVYNQDDCIAINKGSNIIFQRNTCSGGHGISIGSVSADATVKNIQILNNKVVNNDQALRIKTKADASNASVTNVVFNGNTATGIKKYGVVNNDQALRIKTKADASNASVTNVVFNGNTATGIKKYGVIVDQSYPSTLGTPGNKVAMSGISFGTNNIAVTSDAQRVAVDCGAGCTGSWDWSGLKVTGGKAGKVYNYKNIKAGSY</sequence>
<keyword evidence="4" id="KW-0677">Repeat</keyword>
<dbReference type="Pfam" id="PF00295">
    <property type="entry name" value="Glyco_hydro_28"/>
    <property type="match status" value="1"/>
</dbReference>
<keyword evidence="5 11" id="KW-0378">Hydrolase</keyword>
<dbReference type="InterPro" id="IPR000743">
    <property type="entry name" value="Glyco_hydro_28"/>
</dbReference>
<dbReference type="Proteomes" id="UP000663840">
    <property type="component" value="Unassembled WGS sequence"/>
</dbReference>
<accession>A0A8H3CUC1</accession>
<dbReference type="SUPFAM" id="SSF51126">
    <property type="entry name" value="Pectin lyase-like"/>
    <property type="match status" value="2"/>
</dbReference>
<dbReference type="EC" id="3.2.1.15" evidence="2"/>
<feature type="active site" evidence="10">
    <location>
        <position position="224"/>
    </location>
</feature>
<evidence type="ECO:0000256" key="10">
    <source>
        <dbReference type="PROSITE-ProRule" id="PRU10052"/>
    </source>
</evidence>
<dbReference type="Gene3D" id="2.160.20.10">
    <property type="entry name" value="Single-stranded right-handed beta-helix, Pectin lyase-like"/>
    <property type="match status" value="2"/>
</dbReference>
<reference evidence="13" key="1">
    <citation type="submission" date="2021-01" db="EMBL/GenBank/DDBJ databases">
        <authorList>
            <person name="Kaushik A."/>
        </authorList>
    </citation>
    <scope>NUCLEOTIDE SEQUENCE</scope>
    <source>
        <strain evidence="13">AG1-1A</strain>
    </source>
</reference>
<keyword evidence="3 12" id="KW-0732">Signal</keyword>
<keyword evidence="7 11" id="KW-0326">Glycosidase</keyword>
<dbReference type="InterPro" id="IPR012334">
    <property type="entry name" value="Pectin_lyas_fold"/>
</dbReference>
<gene>
    <name evidence="13" type="ORF">RDB_LOCUS151148</name>
</gene>
<evidence type="ECO:0000256" key="6">
    <source>
        <dbReference type="ARBA" id="ARBA00023157"/>
    </source>
</evidence>
<evidence type="ECO:0000313" key="14">
    <source>
        <dbReference type="Proteomes" id="UP000663840"/>
    </source>
</evidence>
<keyword evidence="8" id="KW-0961">Cell wall biogenesis/degradation</keyword>
<evidence type="ECO:0000256" key="3">
    <source>
        <dbReference type="ARBA" id="ARBA00022729"/>
    </source>
</evidence>
<evidence type="ECO:0000256" key="11">
    <source>
        <dbReference type="RuleBase" id="RU361169"/>
    </source>
</evidence>